<dbReference type="KEGG" id="ote:Oter_3152"/>
<dbReference type="STRING" id="452637.Oter_3152"/>
<dbReference type="Proteomes" id="UP000007013">
    <property type="component" value="Chromosome"/>
</dbReference>
<reference evidence="1 2" key="1">
    <citation type="journal article" date="2011" name="J. Bacteriol.">
        <title>Genome sequence of the verrucomicrobium Opitutus terrae PB90-1, an abundant inhabitant of rice paddy soil ecosystems.</title>
        <authorList>
            <person name="van Passel M.W."/>
            <person name="Kant R."/>
            <person name="Palva A."/>
            <person name="Copeland A."/>
            <person name="Lucas S."/>
            <person name="Lapidus A."/>
            <person name="Glavina del Rio T."/>
            <person name="Pitluck S."/>
            <person name="Goltsman E."/>
            <person name="Clum A."/>
            <person name="Sun H."/>
            <person name="Schmutz J."/>
            <person name="Larimer F.W."/>
            <person name="Land M.L."/>
            <person name="Hauser L."/>
            <person name="Kyrpides N."/>
            <person name="Mikhailova N."/>
            <person name="Richardson P.P."/>
            <person name="Janssen P.H."/>
            <person name="de Vos W.M."/>
            <person name="Smidt H."/>
        </authorList>
    </citation>
    <scope>NUCLEOTIDE SEQUENCE [LARGE SCALE GENOMIC DNA]</scope>
    <source>
        <strain evidence="2">DSM 11246 / JCM 15787 / PB90-1</strain>
    </source>
</reference>
<dbReference type="eggNOG" id="ENOG503466Y">
    <property type="taxonomic scope" value="Bacteria"/>
</dbReference>
<evidence type="ECO:0000313" key="2">
    <source>
        <dbReference type="Proteomes" id="UP000007013"/>
    </source>
</evidence>
<dbReference type="EMBL" id="CP001032">
    <property type="protein sequence ID" value="ACB76432.1"/>
    <property type="molecule type" value="Genomic_DNA"/>
</dbReference>
<organism evidence="1 2">
    <name type="scientific">Opitutus terrae (strain DSM 11246 / JCM 15787 / PB90-1)</name>
    <dbReference type="NCBI Taxonomy" id="452637"/>
    <lineage>
        <taxon>Bacteria</taxon>
        <taxon>Pseudomonadati</taxon>
        <taxon>Verrucomicrobiota</taxon>
        <taxon>Opitutia</taxon>
        <taxon>Opitutales</taxon>
        <taxon>Opitutaceae</taxon>
        <taxon>Opitutus</taxon>
    </lineage>
</organism>
<accession>B1ZMY0</accession>
<proteinExistence type="predicted"/>
<dbReference type="AlphaFoldDB" id="B1ZMY0"/>
<evidence type="ECO:0000313" key="1">
    <source>
        <dbReference type="EMBL" id="ACB76432.1"/>
    </source>
</evidence>
<sequence>MGTTLISTAPHRPCCRRSWLLLAGWATVGLPGLHAFGGNAVVVSATAIPAYARPSDGAGRPLAQSYVFGQGKFFGGTWADRGLAQLSFDQLTKLLAPGLAKQNYFPTRDAAAADLLLMVHWGVTQAFRDPMGEVNVERLNSAADEYRTAAAANNGAADPGALNALLADQSGAGQSAQQAIARNAALLGYTPTLQQAQRRIFVSAEEQTMNEELNEERYFIVVLAYDYAFMRKEHRSRLLWATRISLRSVGNRFEVAAAALAQAGAGVYGRNIDGLVRLDYSDRSGRVDLGELKVLGEAETTPASVPATR</sequence>
<name>B1ZMY0_OPITP</name>
<gene>
    <name evidence="1" type="ordered locus">Oter_3152</name>
</gene>
<dbReference type="HOGENOM" id="CLU_849774_0_0_0"/>
<keyword evidence="2" id="KW-1185">Reference proteome</keyword>
<protein>
    <submittedName>
        <fullName evidence="1">Uncharacterized protein</fullName>
    </submittedName>
</protein>